<evidence type="ECO:0000256" key="1">
    <source>
        <dbReference type="SAM" id="MobiDB-lite"/>
    </source>
</evidence>
<keyword evidence="3" id="KW-1185">Reference proteome</keyword>
<sequence length="509" mass="56237">MSQDSDDEYGPVVAAWGSQAGAATTGVDAWKTLVDPNVKIKANGLGSGNLHRRGPNYKPIEEQAILDQRLGVNKPKPKSDRKKASKRKPQQASTPPTIPSTPNYATRNEKSTSKFSVRKEVKASETVKAPAPQSLSTLRPPPAGGGYVWKDQPLMERPFWEVPSLNNGKSTTEEKSNSRYRRSQQNGSYQEKPTSNGNNRRQSFPRPSTDDFTEPSQRAKQPAKQSWTVSQSNYSKSQTDDPKWPSNNKSQLSQGWSDDFNSQAYSVSSAPVSADSSRWNNQGRTKSNSNRAQQNGSSRVNGTTTGNQGNSGGIPPSWTKHYSQLSSLSSNSKSVGGTAIPWNDGSSDSMDESDTTQWGPSKEWSETRSTPAPWDSLSESSTLIEEHRHQPSSPTPGRFSVQHRTKYSSYGNSSSPMPINYRPHDTPRKMSVAPPPPSENPVLMTINIKLNADETIPVSIRLLDSAETLADRFSNEHNITSPNVRKALYNLFKEQKALIMKKRNVYSRH</sequence>
<feature type="compositionally biased region" description="Polar residues" evidence="1">
    <location>
        <begin position="183"/>
        <end position="206"/>
    </location>
</feature>
<feature type="compositionally biased region" description="Polar residues" evidence="1">
    <location>
        <begin position="278"/>
        <end position="300"/>
    </location>
</feature>
<feature type="compositionally biased region" description="Polar residues" evidence="1">
    <location>
        <begin position="90"/>
        <end position="106"/>
    </location>
</feature>
<dbReference type="EMBL" id="JABAYA010000055">
    <property type="protein sequence ID" value="KAF7727492.1"/>
    <property type="molecule type" value="Genomic_DNA"/>
</dbReference>
<feature type="compositionally biased region" description="Low complexity" evidence="1">
    <location>
        <begin position="262"/>
        <end position="277"/>
    </location>
</feature>
<feature type="region of interest" description="Disordered" evidence="1">
    <location>
        <begin position="40"/>
        <end position="401"/>
    </location>
</feature>
<reference evidence="2" key="1">
    <citation type="submission" date="2020-01" db="EMBL/GenBank/DDBJ databases">
        <title>Genome Sequencing of Three Apophysomyces-Like Fungal Strains Confirms a Novel Fungal Genus in the Mucoromycota with divergent Burkholderia-like Endosymbiotic Bacteria.</title>
        <authorList>
            <person name="Stajich J.E."/>
            <person name="Macias A.M."/>
            <person name="Carter-House D."/>
            <person name="Lovett B."/>
            <person name="Kasson L.R."/>
            <person name="Berry K."/>
            <person name="Grigoriev I."/>
            <person name="Chang Y."/>
            <person name="Spatafora J."/>
            <person name="Kasson M.T."/>
        </authorList>
    </citation>
    <scope>NUCLEOTIDE SEQUENCE</scope>
    <source>
        <strain evidence="2">NRRL A-21654</strain>
    </source>
</reference>
<comment type="caution">
    <text evidence="2">The sequence shown here is derived from an EMBL/GenBank/DDBJ whole genome shotgun (WGS) entry which is preliminary data.</text>
</comment>
<dbReference type="Proteomes" id="UP000605846">
    <property type="component" value="Unassembled WGS sequence"/>
</dbReference>
<dbReference type="AlphaFoldDB" id="A0A8H7BXT6"/>
<feature type="compositionally biased region" description="Low complexity" evidence="1">
    <location>
        <begin position="323"/>
        <end position="334"/>
    </location>
</feature>
<feature type="compositionally biased region" description="Basic and acidic residues" evidence="1">
    <location>
        <begin position="107"/>
        <end position="125"/>
    </location>
</feature>
<dbReference type="OrthoDB" id="2273669at2759"/>
<accession>A0A8H7BXT6</accession>
<organism evidence="2 3">
    <name type="scientific">Apophysomyces ossiformis</name>
    <dbReference type="NCBI Taxonomy" id="679940"/>
    <lineage>
        <taxon>Eukaryota</taxon>
        <taxon>Fungi</taxon>
        <taxon>Fungi incertae sedis</taxon>
        <taxon>Mucoromycota</taxon>
        <taxon>Mucoromycotina</taxon>
        <taxon>Mucoromycetes</taxon>
        <taxon>Mucorales</taxon>
        <taxon>Mucorineae</taxon>
        <taxon>Mucoraceae</taxon>
        <taxon>Apophysomyces</taxon>
    </lineage>
</organism>
<feature type="compositionally biased region" description="Polar residues" evidence="1">
    <location>
        <begin position="245"/>
        <end position="261"/>
    </location>
</feature>
<feature type="compositionally biased region" description="Basic residues" evidence="1">
    <location>
        <begin position="75"/>
        <end position="89"/>
    </location>
</feature>
<evidence type="ECO:0000313" key="3">
    <source>
        <dbReference type="Proteomes" id="UP000605846"/>
    </source>
</evidence>
<feature type="compositionally biased region" description="Polar residues" evidence="1">
    <location>
        <begin position="214"/>
        <end position="237"/>
    </location>
</feature>
<name>A0A8H7BXT6_9FUNG</name>
<protein>
    <submittedName>
        <fullName evidence="2">Uncharacterized protein</fullName>
    </submittedName>
</protein>
<gene>
    <name evidence="2" type="ORF">EC973_007470</name>
</gene>
<evidence type="ECO:0000313" key="2">
    <source>
        <dbReference type="EMBL" id="KAF7727492.1"/>
    </source>
</evidence>
<proteinExistence type="predicted"/>